<evidence type="ECO:0000256" key="3">
    <source>
        <dbReference type="ARBA" id="ARBA00023235"/>
    </source>
</evidence>
<proteinExistence type="predicted"/>
<keyword evidence="3" id="KW-0413">Isomerase</keyword>
<dbReference type="AlphaFoldDB" id="A0A841KLR1"/>
<dbReference type="Pfam" id="PF01168">
    <property type="entry name" value="Ala_racemase_N"/>
    <property type="match status" value="1"/>
</dbReference>
<dbReference type="SUPFAM" id="SSF51419">
    <property type="entry name" value="PLP-binding barrel"/>
    <property type="match status" value="1"/>
</dbReference>
<dbReference type="Proteomes" id="UP000579281">
    <property type="component" value="Unassembled WGS sequence"/>
</dbReference>
<dbReference type="InterPro" id="IPR000821">
    <property type="entry name" value="Ala_racemase"/>
</dbReference>
<protein>
    <submittedName>
        <fullName evidence="5">Putative amino acid racemase</fullName>
    </submittedName>
</protein>
<dbReference type="InterPro" id="IPR001608">
    <property type="entry name" value="Ala_racemase_N"/>
</dbReference>
<accession>A0A841KLR1</accession>
<evidence type="ECO:0000256" key="1">
    <source>
        <dbReference type="ARBA" id="ARBA00001933"/>
    </source>
</evidence>
<feature type="domain" description="Alanine racemase N-terminal" evidence="4">
    <location>
        <begin position="8"/>
        <end position="224"/>
    </location>
</feature>
<evidence type="ECO:0000259" key="4">
    <source>
        <dbReference type="Pfam" id="PF01168"/>
    </source>
</evidence>
<dbReference type="InterPro" id="IPR029066">
    <property type="entry name" value="PLP-binding_barrel"/>
</dbReference>
<dbReference type="GO" id="GO:0008784">
    <property type="term" value="F:alanine racemase activity"/>
    <property type="evidence" value="ECO:0007669"/>
    <property type="project" value="TreeGrafter"/>
</dbReference>
<evidence type="ECO:0000313" key="5">
    <source>
        <dbReference type="EMBL" id="MBB6214764.1"/>
    </source>
</evidence>
<gene>
    <name evidence="5" type="ORF">HNQ80_000849</name>
</gene>
<keyword evidence="2" id="KW-0663">Pyridoxal phosphate</keyword>
<dbReference type="CDD" id="cd06815">
    <property type="entry name" value="PLPDE_III_AR_like_1"/>
    <property type="match status" value="1"/>
</dbReference>
<dbReference type="RefSeq" id="WP_184308456.1">
    <property type="nucleotide sequence ID" value="NZ_JACHEN010000004.1"/>
</dbReference>
<dbReference type="PANTHER" id="PTHR30511">
    <property type="entry name" value="ALANINE RACEMASE"/>
    <property type="match status" value="1"/>
</dbReference>
<comment type="caution">
    <text evidence="5">The sequence shown here is derived from an EMBL/GenBank/DDBJ whole genome shotgun (WGS) entry which is preliminary data.</text>
</comment>
<keyword evidence="6" id="KW-1185">Reference proteome</keyword>
<dbReference type="GO" id="GO:0005829">
    <property type="term" value="C:cytosol"/>
    <property type="evidence" value="ECO:0007669"/>
    <property type="project" value="TreeGrafter"/>
</dbReference>
<name>A0A841KLR1_9FIRM</name>
<dbReference type="PANTHER" id="PTHR30511:SF3">
    <property type="entry name" value="LYSINE RACEMASE"/>
    <property type="match status" value="1"/>
</dbReference>
<evidence type="ECO:0000313" key="6">
    <source>
        <dbReference type="Proteomes" id="UP000579281"/>
    </source>
</evidence>
<reference evidence="5 6" key="1">
    <citation type="submission" date="2020-08" db="EMBL/GenBank/DDBJ databases">
        <title>Genomic Encyclopedia of Type Strains, Phase IV (KMG-IV): sequencing the most valuable type-strain genomes for metagenomic binning, comparative biology and taxonomic classification.</title>
        <authorList>
            <person name="Goeker M."/>
        </authorList>
    </citation>
    <scope>NUCLEOTIDE SEQUENCE [LARGE SCALE GENOMIC DNA]</scope>
    <source>
        <strain evidence="5 6">DSM 103526</strain>
    </source>
</reference>
<dbReference type="GO" id="GO:0030170">
    <property type="term" value="F:pyridoxal phosphate binding"/>
    <property type="evidence" value="ECO:0007669"/>
    <property type="project" value="TreeGrafter"/>
</dbReference>
<comment type="cofactor">
    <cofactor evidence="1">
        <name>pyridoxal 5'-phosphate</name>
        <dbReference type="ChEBI" id="CHEBI:597326"/>
    </cofactor>
</comment>
<sequence length="354" mass="39070">MRTPYITIDTYKIEQNTRAIVNQCKKYGIQVAGVTKGTLGMVEVAQAMIRGGINWIGESRLDNIERLRKSNIHTPILLMRSPHMSEIERIISLADVSLNSEYEIIKALSKASLSKGLIHKIIIMVDLGDLREGVWPNELLPLVKELITMKGIEIIGLGTNLTDLNGTIPTYENNKQLVDLAEEIEEKCKIELQYLSAGNSSSLKLLASGKIPKRINHFRIGEGILLGRETIGREAWPGTSQDAFTLYAEIIEKKLKPSLPVGEIGQDAFGNIPGIEDKGMMTRAILNIGRQDTNIDGIMPKHSNIEILGATSDHLLMDLTKNQSLKLGDTVAFDLNYGALLASMTSPFINKVVL</sequence>
<dbReference type="EMBL" id="JACHEN010000004">
    <property type="protein sequence ID" value="MBB6214764.1"/>
    <property type="molecule type" value="Genomic_DNA"/>
</dbReference>
<evidence type="ECO:0000256" key="2">
    <source>
        <dbReference type="ARBA" id="ARBA00022898"/>
    </source>
</evidence>
<dbReference type="Gene3D" id="3.20.20.10">
    <property type="entry name" value="Alanine racemase"/>
    <property type="match status" value="1"/>
</dbReference>
<organism evidence="5 6">
    <name type="scientific">Anaerosolibacter carboniphilus</name>
    <dbReference type="NCBI Taxonomy" id="1417629"/>
    <lineage>
        <taxon>Bacteria</taxon>
        <taxon>Bacillati</taxon>
        <taxon>Bacillota</taxon>
        <taxon>Clostridia</taxon>
        <taxon>Peptostreptococcales</taxon>
        <taxon>Thermotaleaceae</taxon>
        <taxon>Anaerosolibacter</taxon>
    </lineage>
</organism>